<dbReference type="PROSITE" id="PS50158">
    <property type="entry name" value="ZF_CCHC"/>
    <property type="match status" value="1"/>
</dbReference>
<keyword evidence="1" id="KW-0645">Protease</keyword>
<dbReference type="PANTHER" id="PTHR47481">
    <property type="match status" value="1"/>
</dbReference>
<dbReference type="AlphaFoldDB" id="A0A2N9FNX4"/>
<feature type="compositionally biased region" description="Polar residues" evidence="3">
    <location>
        <begin position="201"/>
        <end position="232"/>
    </location>
</feature>
<dbReference type="InterPro" id="IPR054722">
    <property type="entry name" value="PolX-like_BBD"/>
</dbReference>
<keyword evidence="2" id="KW-0863">Zinc-finger</keyword>
<feature type="compositionally biased region" description="Low complexity" evidence="3">
    <location>
        <begin position="491"/>
        <end position="536"/>
    </location>
</feature>
<keyword evidence="2" id="KW-0862">Zinc</keyword>
<name>A0A2N9FNX4_FAGSY</name>
<evidence type="ECO:0000256" key="3">
    <source>
        <dbReference type="SAM" id="MobiDB-lite"/>
    </source>
</evidence>
<protein>
    <recommendedName>
        <fullName evidence="4">CCHC-type domain-containing protein</fullName>
    </recommendedName>
</protein>
<dbReference type="InterPro" id="IPR001878">
    <property type="entry name" value="Znf_CCHC"/>
</dbReference>
<dbReference type="Pfam" id="PF13976">
    <property type="entry name" value="gag_pre-integrs"/>
    <property type="match status" value="1"/>
</dbReference>
<feature type="compositionally biased region" description="Polar residues" evidence="3">
    <location>
        <begin position="1054"/>
        <end position="1078"/>
    </location>
</feature>
<dbReference type="Pfam" id="PF22936">
    <property type="entry name" value="Pol_BBD"/>
    <property type="match status" value="1"/>
</dbReference>
<keyword evidence="1" id="KW-0064">Aspartyl protease</keyword>
<evidence type="ECO:0000256" key="1">
    <source>
        <dbReference type="ARBA" id="ARBA00022750"/>
    </source>
</evidence>
<dbReference type="GO" id="GO:0004190">
    <property type="term" value="F:aspartic-type endopeptidase activity"/>
    <property type="evidence" value="ECO:0007669"/>
    <property type="project" value="UniProtKB-KW"/>
</dbReference>
<evidence type="ECO:0000313" key="6">
    <source>
        <dbReference type="EMBL" id="SPD28400.1"/>
    </source>
</evidence>
<keyword evidence="1" id="KW-0378">Hydrolase</keyword>
<dbReference type="EMBL" id="OIVN01006230">
    <property type="protein sequence ID" value="SPD28400.1"/>
    <property type="molecule type" value="Genomic_DNA"/>
</dbReference>
<feature type="region of interest" description="Disordered" evidence="3">
    <location>
        <begin position="195"/>
        <end position="248"/>
    </location>
</feature>
<proteinExistence type="predicted"/>
<dbReference type="PANTHER" id="PTHR47481:SF22">
    <property type="entry name" value="RETROTRANSPOSON GAG DOMAIN-CONTAINING PROTEIN"/>
    <property type="match status" value="1"/>
</dbReference>
<evidence type="ECO:0000256" key="2">
    <source>
        <dbReference type="PROSITE-ProRule" id="PRU00047"/>
    </source>
</evidence>
<dbReference type="EMBL" id="OIVN01001005">
    <property type="protein sequence ID" value="SPC88611.1"/>
    <property type="molecule type" value="Genomic_DNA"/>
</dbReference>
<feature type="compositionally biased region" description="Low complexity" evidence="3">
    <location>
        <begin position="233"/>
        <end position="242"/>
    </location>
</feature>
<gene>
    <name evidence="5" type="ORF">FSB_LOCUS16493</name>
    <name evidence="6" type="ORF">FSB_LOCUS56282</name>
</gene>
<dbReference type="Pfam" id="PF14223">
    <property type="entry name" value="Retrotran_gag_2"/>
    <property type="match status" value="1"/>
</dbReference>
<dbReference type="GO" id="GO:0008270">
    <property type="term" value="F:zinc ion binding"/>
    <property type="evidence" value="ECO:0007669"/>
    <property type="project" value="UniProtKB-KW"/>
</dbReference>
<accession>A0A2N9FNX4</accession>
<evidence type="ECO:0000259" key="4">
    <source>
        <dbReference type="PROSITE" id="PS50158"/>
    </source>
</evidence>
<feature type="region of interest" description="Disordered" evidence="3">
    <location>
        <begin position="481"/>
        <end position="569"/>
    </location>
</feature>
<dbReference type="InterPro" id="IPR013103">
    <property type="entry name" value="RVT_2"/>
</dbReference>
<dbReference type="Pfam" id="PF07727">
    <property type="entry name" value="RVT_2"/>
    <property type="match status" value="1"/>
</dbReference>
<dbReference type="InterPro" id="IPR025724">
    <property type="entry name" value="GAG-pre-integrase_dom"/>
</dbReference>
<organism evidence="5">
    <name type="scientific">Fagus sylvatica</name>
    <name type="common">Beechnut</name>
    <dbReference type="NCBI Taxonomy" id="28930"/>
    <lineage>
        <taxon>Eukaryota</taxon>
        <taxon>Viridiplantae</taxon>
        <taxon>Streptophyta</taxon>
        <taxon>Embryophyta</taxon>
        <taxon>Tracheophyta</taxon>
        <taxon>Spermatophyta</taxon>
        <taxon>Magnoliopsida</taxon>
        <taxon>eudicotyledons</taxon>
        <taxon>Gunneridae</taxon>
        <taxon>Pentapetalae</taxon>
        <taxon>rosids</taxon>
        <taxon>fabids</taxon>
        <taxon>Fagales</taxon>
        <taxon>Fagaceae</taxon>
        <taxon>Fagus</taxon>
    </lineage>
</organism>
<evidence type="ECO:0000313" key="5">
    <source>
        <dbReference type="EMBL" id="SPC88611.1"/>
    </source>
</evidence>
<dbReference type="CDD" id="cd09272">
    <property type="entry name" value="RNase_HI_RT_Ty1"/>
    <property type="match status" value="1"/>
</dbReference>
<feature type="domain" description="CCHC-type" evidence="4">
    <location>
        <begin position="257"/>
        <end position="272"/>
    </location>
</feature>
<reference evidence="5" key="1">
    <citation type="submission" date="2018-02" db="EMBL/GenBank/DDBJ databases">
        <authorList>
            <person name="Cohen D.B."/>
            <person name="Kent A.D."/>
        </authorList>
    </citation>
    <scope>NUCLEOTIDE SEQUENCE</scope>
</reference>
<dbReference type="SUPFAM" id="SSF56672">
    <property type="entry name" value="DNA/RNA polymerases"/>
    <property type="match status" value="1"/>
</dbReference>
<keyword evidence="2" id="KW-0479">Metal-binding</keyword>
<dbReference type="GO" id="GO:0003676">
    <property type="term" value="F:nucleic acid binding"/>
    <property type="evidence" value="ECO:0007669"/>
    <property type="project" value="InterPro"/>
</dbReference>
<sequence>MLQPKPPLKLTSSNYLSWRAQFESFLVGYDLMGYLDGTLTCPSPILKENGPKKVNPSYSPWIRLDKLLLSAILASLSDTIIPFIASAKTSREAWSKLGTMYAKPSHGRVMGIKDKLAKLSQDTKSVTEYMQIVKRYADELALIDAPLNDEDLVIHVLNGLGSDFKEISAADRARDSPISFEELHEKLCDRETFLKREPQRSETPITANVTTKSSHNGKTYTQNHQGRSNNFGNNQYNQSHYSNNRRNHNPKPYRGFCQLCDQQGHTAKRCPRLKTFSPSPPPYQQFGTLSRTPFAPPRAHFAAQPNLASTNWLVDSGASHHVTADLNNLSLHSEYDGSDDIMIGDGTGLQITHTGSTKLPSSYKSFLLSDVLCVPRMQKNLISVSKFCKANHVSIEFFPFDFVVKDLRTKAPLMKGANKDGVYEWPARVSPSSKPIIAFASVKAPLQQWHNRLGHPSTTILKHIISSQTLPLSSSTTSDFSYSPIPSTSDQLSSPQISPIPSLSQHSYSAPTQSSQSSVSTSEHALASSPILSSPLNGSFMREVPPSYENSADPIATAAPQPGGSSHQPMRTHTMVTRSQHNIYKPKQLLVATSSSASSEPSCVSQALKIPEWRATMSEEFDALIRNGTWELVPSRPTFNLIGCKWVFRIKRNPDGSISRYKARLVAKGFHQRPGLDYTDTFSPVVKPTTIRVVLCLALSRGWPLRQLDVNNAFLHGHLTEDVYMTQPPVGFSPSHSDTSLFIYSHAGVLLYLLVYVDDLILTGTSTSMLHNLIAQLSTQLSVKDLGTLNYFLGVEVIPTRQGLLLSQHQYIQDLLGKTAMLDAKEVQTPLSTSSTLTLTDIAFTVNKLSQFIHKPTTLHWAAAKRLLRYLKGTMSHGLLLKQNSPLHLHAFSDVDWAGNQDDHTSTNAYVIFLGHNPISWSSKKQRSVARSSTEAEYRAVAATAAELAWIQSLLKELHVSLPQQPAIYCDNVGTTYLCANPVFHSRMKHIAIDFHFVRDKVTSGELRVSHVSTKDQLADALTKPMSRQRLLYLRSKIGVSDGTTILRGHIRDNPSSIKPQLSTQSSADSLQQLHPKL</sequence>
<feature type="region of interest" description="Disordered" evidence="3">
    <location>
        <begin position="1051"/>
        <end position="1078"/>
    </location>
</feature>
<dbReference type="InterPro" id="IPR043502">
    <property type="entry name" value="DNA/RNA_pol_sf"/>
</dbReference>